<evidence type="ECO:0000313" key="2">
    <source>
        <dbReference type="Proteomes" id="UP000078368"/>
    </source>
</evidence>
<organism evidence="1 2">
    <name type="scientific">Peptidiphaga gingivicola</name>
    <dbReference type="NCBI Taxonomy" id="2741497"/>
    <lineage>
        <taxon>Bacteria</taxon>
        <taxon>Bacillati</taxon>
        <taxon>Actinomycetota</taxon>
        <taxon>Actinomycetes</taxon>
        <taxon>Actinomycetales</taxon>
        <taxon>Actinomycetaceae</taxon>
        <taxon>Peptidiphaga</taxon>
    </lineage>
</organism>
<keyword evidence="2" id="KW-1185">Reference proteome</keyword>
<sequence>MRIVKLVRGLGSTSASRRQQAVLSWPADVAPPVDLLVRAVLSESDPNVAGALQWALARSDGDVVAGLRTGAQSDDVDIRRRAILAIAAMPEAPGADVVLVGALGDSDETARKHAALALGRLGEAAAIPVLVDMVAYGVSDVEAAEALESLSRIPVCARSVEASVAGKMKDVAADSAARQRLAEALASCVGPGMADPL</sequence>
<dbReference type="RefSeq" id="WP_064231739.1">
    <property type="nucleotide sequence ID" value="NZ_LVZK01000002.1"/>
</dbReference>
<dbReference type="SUPFAM" id="SSF48371">
    <property type="entry name" value="ARM repeat"/>
    <property type="match status" value="1"/>
</dbReference>
<dbReference type="EMBL" id="LVZK01000002">
    <property type="protein sequence ID" value="OAP85518.1"/>
    <property type="molecule type" value="Genomic_DNA"/>
</dbReference>
<protein>
    <recommendedName>
        <fullName evidence="3">HEAT repeat domain-containing protein</fullName>
    </recommendedName>
</protein>
<dbReference type="Pfam" id="PF13646">
    <property type="entry name" value="HEAT_2"/>
    <property type="match status" value="1"/>
</dbReference>
<dbReference type="Gene3D" id="1.25.10.10">
    <property type="entry name" value="Leucine-rich Repeat Variant"/>
    <property type="match status" value="1"/>
</dbReference>
<accession>A0A179B1C7</accession>
<name>A0A179B1C7_9ACTO</name>
<dbReference type="AlphaFoldDB" id="A0A179B1C7"/>
<evidence type="ECO:0000313" key="1">
    <source>
        <dbReference type="EMBL" id="OAP85518.1"/>
    </source>
</evidence>
<dbReference type="STRING" id="1823756.A4H34_07900"/>
<dbReference type="Proteomes" id="UP000078368">
    <property type="component" value="Unassembled WGS sequence"/>
</dbReference>
<evidence type="ECO:0008006" key="3">
    <source>
        <dbReference type="Google" id="ProtNLM"/>
    </source>
</evidence>
<comment type="caution">
    <text evidence="1">The sequence shown here is derived from an EMBL/GenBank/DDBJ whole genome shotgun (WGS) entry which is preliminary data.</text>
</comment>
<proteinExistence type="predicted"/>
<dbReference type="InterPro" id="IPR011989">
    <property type="entry name" value="ARM-like"/>
</dbReference>
<gene>
    <name evidence="1" type="ORF">A4H34_07900</name>
</gene>
<dbReference type="InterPro" id="IPR016024">
    <property type="entry name" value="ARM-type_fold"/>
</dbReference>
<reference evidence="1 2" key="1">
    <citation type="submission" date="2016-04" db="EMBL/GenBank/DDBJ databases">
        <title>Peptidophaga gingivicola gen. nov., sp. nov., isolated from human subgingival plaque.</title>
        <authorList>
            <person name="Beall C.J."/>
            <person name="Mokrzan E.M."/>
            <person name="Griffen A.L."/>
            <person name="Leys E.J."/>
        </authorList>
    </citation>
    <scope>NUCLEOTIDE SEQUENCE [LARGE SCALE GENOMIC DNA]</scope>
    <source>
        <strain evidence="1 2">BA112</strain>
    </source>
</reference>